<proteinExistence type="predicted"/>
<dbReference type="Proteomes" id="UP001499910">
    <property type="component" value="Unassembled WGS sequence"/>
</dbReference>
<accession>A0ABP9LH79</accession>
<feature type="domain" description="B12-binding" evidence="1">
    <location>
        <begin position="170"/>
        <end position="297"/>
    </location>
</feature>
<evidence type="ECO:0000313" key="2">
    <source>
        <dbReference type="EMBL" id="GAA5076040.1"/>
    </source>
</evidence>
<keyword evidence="3" id="KW-1185">Reference proteome</keyword>
<dbReference type="RefSeq" id="WP_259548639.1">
    <property type="nucleotide sequence ID" value="NZ_BAABHW010000003.1"/>
</dbReference>
<comment type="caution">
    <text evidence="2">The sequence shown here is derived from an EMBL/GenBank/DDBJ whole genome shotgun (WGS) entry which is preliminary data.</text>
</comment>
<evidence type="ECO:0000313" key="3">
    <source>
        <dbReference type="Proteomes" id="UP001499910"/>
    </source>
</evidence>
<dbReference type="Gene3D" id="3.40.50.280">
    <property type="entry name" value="Cobalamin-binding domain"/>
    <property type="match status" value="1"/>
</dbReference>
<dbReference type="SUPFAM" id="SSF52242">
    <property type="entry name" value="Cobalamin (vitamin B12)-binding domain"/>
    <property type="match status" value="1"/>
</dbReference>
<evidence type="ECO:0000259" key="1">
    <source>
        <dbReference type="PROSITE" id="PS51332"/>
    </source>
</evidence>
<gene>
    <name evidence="2" type="primary">ppaA_2</name>
    <name evidence="2" type="ORF">GCM10023209_24610</name>
</gene>
<dbReference type="InterPro" id="IPR036724">
    <property type="entry name" value="Cobalamin-bd_sf"/>
</dbReference>
<dbReference type="EMBL" id="BAABHW010000003">
    <property type="protein sequence ID" value="GAA5076040.1"/>
    <property type="molecule type" value="Genomic_DNA"/>
</dbReference>
<name>A0ABP9LH79_9RHOB</name>
<dbReference type="Pfam" id="PF02310">
    <property type="entry name" value="B12-binding"/>
    <property type="match status" value="1"/>
</dbReference>
<sequence length="306" mass="33748">MRAVAGEIMMDDHGNMPSRKTTGMTHDLRLHDRRSVQEVGVRSLARQAIRLMASRNSAPSDLSAQRLRVLCDAFLDEHDDARHLVLMRLRQSGVGLRDIIDRIVPDIARCLGQRWADDDISFAEVTIGSARLQETVRALGAKDQAWQNVIYAKGGRAGEDQRPRIPGARAPRILLVVPSPEHHTLGIFVAADQLRRLGYMVDIALDKHPRQIADSVRFGRYAMLGITAAGRRTLATTREIVDRVRSNTMRVIPIVLGGSILEADFDLRSLTGVDHVAPDMVTALGLCGLETKGNCTLLEVDADTGR</sequence>
<dbReference type="InterPro" id="IPR006158">
    <property type="entry name" value="Cobalamin-bd"/>
</dbReference>
<organism evidence="2 3">
    <name type="scientific">[Roseibacterium] beibuensis</name>
    <dbReference type="NCBI Taxonomy" id="1193142"/>
    <lineage>
        <taxon>Bacteria</taxon>
        <taxon>Pseudomonadati</taxon>
        <taxon>Pseudomonadota</taxon>
        <taxon>Alphaproteobacteria</taxon>
        <taxon>Rhodobacterales</taxon>
        <taxon>Roseobacteraceae</taxon>
        <taxon>Roseicyclus</taxon>
    </lineage>
</organism>
<dbReference type="PROSITE" id="PS51332">
    <property type="entry name" value="B12_BINDING"/>
    <property type="match status" value="1"/>
</dbReference>
<protein>
    <submittedName>
        <fullName evidence="2">Oxygen-sensing regulator PpaA</fullName>
    </submittedName>
</protein>
<reference evidence="3" key="1">
    <citation type="journal article" date="2019" name="Int. J. Syst. Evol. Microbiol.">
        <title>The Global Catalogue of Microorganisms (GCM) 10K type strain sequencing project: providing services to taxonomists for standard genome sequencing and annotation.</title>
        <authorList>
            <consortium name="The Broad Institute Genomics Platform"/>
            <consortium name="The Broad Institute Genome Sequencing Center for Infectious Disease"/>
            <person name="Wu L."/>
            <person name="Ma J."/>
        </authorList>
    </citation>
    <scope>NUCLEOTIDE SEQUENCE [LARGE SCALE GENOMIC DNA]</scope>
    <source>
        <strain evidence="3">JCM 18015</strain>
    </source>
</reference>